<name>A0AAN2BM78_9GAMM</name>
<organism evidence="6 7">
    <name type="scientific">Marinagarivorans cellulosilyticus</name>
    <dbReference type="NCBI Taxonomy" id="2721545"/>
    <lineage>
        <taxon>Bacteria</taxon>
        <taxon>Pseudomonadati</taxon>
        <taxon>Pseudomonadota</taxon>
        <taxon>Gammaproteobacteria</taxon>
        <taxon>Cellvibrionales</taxon>
        <taxon>Cellvibrionaceae</taxon>
        <taxon>Marinagarivorans</taxon>
    </lineage>
</organism>
<evidence type="ECO:0000256" key="1">
    <source>
        <dbReference type="ARBA" id="ARBA00001946"/>
    </source>
</evidence>
<dbReference type="GO" id="GO:0052621">
    <property type="term" value="F:diguanylate cyclase activity"/>
    <property type="evidence" value="ECO:0007669"/>
    <property type="project" value="UniProtKB-EC"/>
</dbReference>
<dbReference type="PROSITE" id="PS50887">
    <property type="entry name" value="GGDEF"/>
    <property type="match status" value="1"/>
</dbReference>
<keyword evidence="4" id="KW-0812">Transmembrane</keyword>
<dbReference type="SMART" id="SM00267">
    <property type="entry name" value="GGDEF"/>
    <property type="match status" value="1"/>
</dbReference>
<feature type="transmembrane region" description="Helical" evidence="4">
    <location>
        <begin position="245"/>
        <end position="270"/>
    </location>
</feature>
<comment type="cofactor">
    <cofactor evidence="1">
        <name>Mg(2+)</name>
        <dbReference type="ChEBI" id="CHEBI:18420"/>
    </cofactor>
</comment>
<dbReference type="Proteomes" id="UP001320119">
    <property type="component" value="Chromosome"/>
</dbReference>
<dbReference type="Gene3D" id="3.30.70.270">
    <property type="match status" value="1"/>
</dbReference>
<sequence>MTSRLQSISRENVLIKGKLYLILFKQNISFVVRAICLSLTALAILVYYILPDKKLNLLNEYSEITLYDDSKAPFEGSVVTWVDNENLSFRCIVIDVGQERFCGLTVKQKKSSGEYLSLDLTRYTDLNIRVNYKGHQSKIILFYRNTDNAFNKISTQDYNYELDQFIYTYLEQEDLNTYRKIGLDSFDLADWWLEKNYKGRSQIRRGRERITEVGIATYLDPPPGIYDFQLVELQASGKWLTTTNLYLYIIIIWVVGVLFEGIIRFTNLFIEKAKLNEEFKKLEESSVCDPLTCVYNRAGLLKVVASLDAGLSNKRYYIFIFDIDNFKLINDTYGHPAGDEVLRTFASVMTSNIREDDYFARWGGEEFILLSSHKSADSAYRLGEKLRLAIASTVFKAEERPITVTTSIGIAKFESPEKFDHSLVLADQQLYRAKNTGKNKVCFYSGA</sequence>
<evidence type="ECO:0000256" key="4">
    <source>
        <dbReference type="SAM" id="Phobius"/>
    </source>
</evidence>
<dbReference type="InterPro" id="IPR000160">
    <property type="entry name" value="GGDEF_dom"/>
</dbReference>
<dbReference type="PANTHER" id="PTHR45138:SF9">
    <property type="entry name" value="DIGUANYLATE CYCLASE DGCM-RELATED"/>
    <property type="match status" value="1"/>
</dbReference>
<dbReference type="InterPro" id="IPR050469">
    <property type="entry name" value="Diguanylate_Cyclase"/>
</dbReference>
<accession>A0AAN2BM78</accession>
<dbReference type="AlphaFoldDB" id="A0AAN2BM78"/>
<dbReference type="CDD" id="cd01949">
    <property type="entry name" value="GGDEF"/>
    <property type="match status" value="1"/>
</dbReference>
<dbReference type="EC" id="2.7.7.65" evidence="2"/>
<feature type="transmembrane region" description="Helical" evidence="4">
    <location>
        <begin position="30"/>
        <end position="50"/>
    </location>
</feature>
<dbReference type="KEGG" id="marq:MARGE09_P4013"/>
<evidence type="ECO:0000256" key="2">
    <source>
        <dbReference type="ARBA" id="ARBA00012528"/>
    </source>
</evidence>
<dbReference type="FunFam" id="3.30.70.270:FF:000001">
    <property type="entry name" value="Diguanylate cyclase domain protein"/>
    <property type="match status" value="1"/>
</dbReference>
<keyword evidence="4" id="KW-1133">Transmembrane helix</keyword>
<dbReference type="InterPro" id="IPR029787">
    <property type="entry name" value="Nucleotide_cyclase"/>
</dbReference>
<dbReference type="Pfam" id="PF00990">
    <property type="entry name" value="GGDEF"/>
    <property type="match status" value="1"/>
</dbReference>
<protein>
    <recommendedName>
        <fullName evidence="2">diguanylate cyclase</fullName>
        <ecNumber evidence="2">2.7.7.65</ecNumber>
    </recommendedName>
</protein>
<evidence type="ECO:0000313" key="7">
    <source>
        <dbReference type="Proteomes" id="UP001320119"/>
    </source>
</evidence>
<evidence type="ECO:0000259" key="5">
    <source>
        <dbReference type="PROSITE" id="PS50887"/>
    </source>
</evidence>
<comment type="catalytic activity">
    <reaction evidence="3">
        <text>2 GTP = 3',3'-c-di-GMP + 2 diphosphate</text>
        <dbReference type="Rhea" id="RHEA:24898"/>
        <dbReference type="ChEBI" id="CHEBI:33019"/>
        <dbReference type="ChEBI" id="CHEBI:37565"/>
        <dbReference type="ChEBI" id="CHEBI:58805"/>
        <dbReference type="EC" id="2.7.7.65"/>
    </reaction>
</comment>
<evidence type="ECO:0000313" key="6">
    <source>
        <dbReference type="EMBL" id="BCD99811.1"/>
    </source>
</evidence>
<keyword evidence="4" id="KW-0472">Membrane</keyword>
<keyword evidence="7" id="KW-1185">Reference proteome</keyword>
<evidence type="ECO:0000256" key="3">
    <source>
        <dbReference type="ARBA" id="ARBA00034247"/>
    </source>
</evidence>
<dbReference type="SUPFAM" id="SSF55073">
    <property type="entry name" value="Nucleotide cyclase"/>
    <property type="match status" value="1"/>
</dbReference>
<dbReference type="NCBIfam" id="TIGR00254">
    <property type="entry name" value="GGDEF"/>
    <property type="match status" value="1"/>
</dbReference>
<dbReference type="InterPro" id="IPR043128">
    <property type="entry name" value="Rev_trsase/Diguanyl_cyclase"/>
</dbReference>
<reference evidence="6 7" key="1">
    <citation type="journal article" date="2022" name="IScience">
        <title>An ultrasensitive nanofiber-based assay for enzymatic hydrolysis and deep-sea microbial degradation of cellulose.</title>
        <authorList>
            <person name="Tsudome M."/>
            <person name="Tachioka M."/>
            <person name="Miyazaki M."/>
            <person name="Uchimura K."/>
            <person name="Tsuda M."/>
            <person name="Takaki Y."/>
            <person name="Deguchi S."/>
        </authorList>
    </citation>
    <scope>NUCLEOTIDE SEQUENCE [LARGE SCALE GENOMIC DNA]</scope>
    <source>
        <strain evidence="6 7">GE09</strain>
    </source>
</reference>
<dbReference type="PANTHER" id="PTHR45138">
    <property type="entry name" value="REGULATORY COMPONENTS OF SENSORY TRANSDUCTION SYSTEM"/>
    <property type="match status" value="1"/>
</dbReference>
<dbReference type="EMBL" id="AP023086">
    <property type="protein sequence ID" value="BCD99811.1"/>
    <property type="molecule type" value="Genomic_DNA"/>
</dbReference>
<gene>
    <name evidence="6" type="ORF">MARGE09_P4013</name>
</gene>
<proteinExistence type="predicted"/>
<feature type="domain" description="GGDEF" evidence="5">
    <location>
        <begin position="314"/>
        <end position="446"/>
    </location>
</feature>